<dbReference type="SUPFAM" id="SSF53448">
    <property type="entry name" value="Nucleotide-diphospho-sugar transferases"/>
    <property type="match status" value="1"/>
</dbReference>
<proteinExistence type="predicted"/>
<reference evidence="2" key="1">
    <citation type="journal article" date="2014" name="DNA Res.">
        <title>A complete view of the genetic diversity of the Escherichia coli O-antigen biosynthesis gene cluster.</title>
        <authorList>
            <person name="Iguchi A."/>
            <person name="Iyoda S."/>
            <person name="Kikuchi T."/>
            <person name="Ogura Y."/>
            <person name="Katsura K."/>
            <person name="Ohnishi M."/>
            <person name="Hayashi T."/>
            <person name="Thomson N.R."/>
        </authorList>
    </citation>
    <scope>NUCLEOTIDE SEQUENCE</scope>
    <source>
        <strain evidence="2">H5</strain>
    </source>
</reference>
<evidence type="ECO:0000259" key="1">
    <source>
        <dbReference type="Pfam" id="PF00535"/>
    </source>
</evidence>
<sequence length="268" mass="31084">MVGVNIMSSYETVSIIMPTFNAASYISYSIISVIEQSYNDWHLYIIDDGSTDNTAHEISNFTDLRITYVMLPINSGVANARNIGIKMAKGKFIAFLDSDDIWEKEKLSLQIPLLEKGYDVVCSNYAIFKNEPKKIIGSRTAPQQITYSRLLRGNCIGNLTGIYNRERLGKCLQEECGHEDYLMWLQLVKLSGSAYCIQKNLARYRVTEHSVSSNKLKAAFWQWNIYRKKLKLNILSSIYYWCNYSFYAFMHMLKMKFHVNKSNLIYKR</sequence>
<dbReference type="PANTHER" id="PTHR22916:SF3">
    <property type="entry name" value="UDP-GLCNAC:BETAGAL BETA-1,3-N-ACETYLGLUCOSAMINYLTRANSFERASE-LIKE PROTEIN 1"/>
    <property type="match status" value="1"/>
</dbReference>
<dbReference type="AlphaFoldDB" id="A0A0A8J7D2"/>
<dbReference type="Gene3D" id="3.90.550.10">
    <property type="entry name" value="Spore Coat Polysaccharide Biosynthesis Protein SpsA, Chain A"/>
    <property type="match status" value="1"/>
</dbReference>
<dbReference type="Pfam" id="PF00535">
    <property type="entry name" value="Glycos_transf_2"/>
    <property type="match status" value="1"/>
</dbReference>
<dbReference type="PANTHER" id="PTHR22916">
    <property type="entry name" value="GLYCOSYLTRANSFERASE"/>
    <property type="match status" value="1"/>
</dbReference>
<feature type="domain" description="Glycosyltransferase 2-like" evidence="1">
    <location>
        <begin position="14"/>
        <end position="141"/>
    </location>
</feature>
<protein>
    <submittedName>
        <fullName evidence="2">Putative glycosyltransferase</fullName>
    </submittedName>
</protein>
<dbReference type="CDD" id="cd00761">
    <property type="entry name" value="Glyco_tranf_GTA_type"/>
    <property type="match status" value="1"/>
</dbReference>
<keyword evidence="2" id="KW-0808">Transferase</keyword>
<name>A0A0A8J7D2_ECOLX</name>
<dbReference type="InterPro" id="IPR001173">
    <property type="entry name" value="Glyco_trans_2-like"/>
</dbReference>
<dbReference type="InterPro" id="IPR029044">
    <property type="entry name" value="Nucleotide-diphossugar_trans"/>
</dbReference>
<accession>A0A0A8J7D2</accession>
<evidence type="ECO:0000313" key="2">
    <source>
        <dbReference type="EMBL" id="BAQ01255.1"/>
    </source>
</evidence>
<organism evidence="2">
    <name type="scientific">Escherichia coli</name>
    <dbReference type="NCBI Taxonomy" id="562"/>
    <lineage>
        <taxon>Bacteria</taxon>
        <taxon>Pseudomonadati</taxon>
        <taxon>Pseudomonadota</taxon>
        <taxon>Gammaproteobacteria</taxon>
        <taxon>Enterobacterales</taxon>
        <taxon>Enterobacteriaceae</taxon>
        <taxon>Escherichia</taxon>
    </lineage>
</organism>
<dbReference type="GO" id="GO:0016758">
    <property type="term" value="F:hexosyltransferase activity"/>
    <property type="evidence" value="ECO:0007669"/>
    <property type="project" value="UniProtKB-ARBA"/>
</dbReference>
<dbReference type="EMBL" id="AB812033">
    <property type="protein sequence ID" value="BAQ01255.1"/>
    <property type="molecule type" value="Genomic_DNA"/>
</dbReference>